<comment type="caution">
    <text evidence="1">The sequence shown here is derived from an EMBL/GenBank/DDBJ whole genome shotgun (WGS) entry which is preliminary data.</text>
</comment>
<dbReference type="RefSeq" id="WP_186999830.1">
    <property type="nucleotide sequence ID" value="NZ_JACRWH010000111.1"/>
</dbReference>
<evidence type="ECO:0000313" key="2">
    <source>
        <dbReference type="Proteomes" id="UP000649075"/>
    </source>
</evidence>
<protein>
    <submittedName>
        <fullName evidence="1">Uncharacterized protein</fullName>
    </submittedName>
</protein>
<proteinExistence type="predicted"/>
<name>A0ABR7KL05_9FIRM</name>
<organism evidence="1 2">
    <name type="scientific">Holdemanella hominis</name>
    <dbReference type="NCBI Taxonomy" id="2764327"/>
    <lineage>
        <taxon>Bacteria</taxon>
        <taxon>Bacillati</taxon>
        <taxon>Bacillota</taxon>
        <taxon>Erysipelotrichia</taxon>
        <taxon>Erysipelotrichales</taxon>
        <taxon>Erysipelotrichaceae</taxon>
        <taxon>Holdemanella</taxon>
    </lineage>
</organism>
<dbReference type="Proteomes" id="UP000649075">
    <property type="component" value="Unassembled WGS sequence"/>
</dbReference>
<reference evidence="1 2" key="1">
    <citation type="submission" date="2020-08" db="EMBL/GenBank/DDBJ databases">
        <authorList>
            <person name="Liu C."/>
            <person name="Sun Q."/>
        </authorList>
    </citation>
    <scope>NUCLEOTIDE SEQUENCE [LARGE SCALE GENOMIC DNA]</scope>
    <source>
        <strain evidence="1 2">L34</strain>
    </source>
</reference>
<keyword evidence="2" id="KW-1185">Reference proteome</keyword>
<accession>A0ABR7KL05</accession>
<evidence type="ECO:0000313" key="1">
    <source>
        <dbReference type="EMBL" id="MBC6013414.1"/>
    </source>
</evidence>
<dbReference type="EMBL" id="JACRWH010000111">
    <property type="protein sequence ID" value="MBC6013414.1"/>
    <property type="molecule type" value="Genomic_DNA"/>
</dbReference>
<gene>
    <name evidence="1" type="ORF">H8911_12095</name>
</gene>
<sequence>MLNYSIKIIQRIILFAFILLLTFNMAGCKRNTITIQYMLEVPNLQFVETRYYFDGQWRIGSRLREKDDELLDVGKVYTDSIINNKITCLDNFDLSTFQVEVFLIDSTSSNTYAHSDLLSIPVEYGKSYTVIIGGDPETGLNLRLK</sequence>